<gene>
    <name evidence="2" type="ORF">SAMN04489742_3052</name>
</gene>
<dbReference type="Proteomes" id="UP000181917">
    <property type="component" value="Unassembled WGS sequence"/>
</dbReference>
<dbReference type="EMBL" id="FNKH01000002">
    <property type="protein sequence ID" value="SDQ91233.1"/>
    <property type="molecule type" value="Genomic_DNA"/>
</dbReference>
<protein>
    <recommendedName>
        <fullName evidence="4">Glycolipid-binding</fullName>
    </recommendedName>
</protein>
<dbReference type="InterPro" id="IPR009467">
    <property type="entry name" value="Glycolipid-bd_prot_put"/>
</dbReference>
<keyword evidence="3" id="KW-1185">Reference proteome</keyword>
<evidence type="ECO:0000256" key="1">
    <source>
        <dbReference type="SAM" id="MobiDB-lite"/>
    </source>
</evidence>
<dbReference type="AlphaFoldDB" id="A0A1H1ER66"/>
<organism evidence="2 3">
    <name type="scientific">Crystallibacter crystallopoietes</name>
    <dbReference type="NCBI Taxonomy" id="37928"/>
    <lineage>
        <taxon>Bacteria</taxon>
        <taxon>Bacillati</taxon>
        <taxon>Actinomycetota</taxon>
        <taxon>Actinomycetes</taxon>
        <taxon>Micrococcales</taxon>
        <taxon>Micrococcaceae</taxon>
        <taxon>Crystallibacter</taxon>
    </lineage>
</organism>
<feature type="region of interest" description="Disordered" evidence="1">
    <location>
        <begin position="1"/>
        <end position="24"/>
    </location>
</feature>
<dbReference type="RefSeq" id="WP_074701173.1">
    <property type="nucleotide sequence ID" value="NZ_CP018863.1"/>
</dbReference>
<dbReference type="STRING" id="37928.SAMN04489742_3052"/>
<dbReference type="OrthoDB" id="7347529at2"/>
<evidence type="ECO:0000313" key="2">
    <source>
        <dbReference type="EMBL" id="SDQ91233.1"/>
    </source>
</evidence>
<name>A0A1H1ER66_9MICC</name>
<evidence type="ECO:0000313" key="3">
    <source>
        <dbReference type="Proteomes" id="UP000181917"/>
    </source>
</evidence>
<evidence type="ECO:0008006" key="4">
    <source>
        <dbReference type="Google" id="ProtNLM"/>
    </source>
</evidence>
<dbReference type="SUPFAM" id="SSF159275">
    <property type="entry name" value="PA1994-like"/>
    <property type="match status" value="1"/>
</dbReference>
<sequence>MAHETHESRTHSWLGEDDPSRAESATINLEPERLTAHGAFRTSEYAASWSLTTTQNWFTERLMVTVHGQGWSRHLELLRATSGEWSADARAWGTVDLPEPGLADPSALVGAVDCDLGLCPVTNTMPILRLGLVHDEQVSADLAVAFVRMPSLEVVPALQRYTGIKAYDDVTGTALVGFDSGNFSAEVTVDADGIVVDYPGLTQRRRS</sequence>
<dbReference type="KEGG" id="acry:AC20117_02215"/>
<accession>A0A1H1ER66</accession>
<dbReference type="Pfam" id="PF06475">
    <property type="entry name" value="Glycolipid_bind"/>
    <property type="match status" value="1"/>
</dbReference>
<reference evidence="2 3" key="1">
    <citation type="submission" date="2016-10" db="EMBL/GenBank/DDBJ databases">
        <authorList>
            <person name="de Groot N.N."/>
        </authorList>
    </citation>
    <scope>NUCLEOTIDE SEQUENCE [LARGE SCALE GENOMIC DNA]</scope>
    <source>
        <strain evidence="2 3">DSM 20117</strain>
    </source>
</reference>
<proteinExistence type="predicted"/>
<feature type="compositionally biased region" description="Basic and acidic residues" evidence="1">
    <location>
        <begin position="1"/>
        <end position="10"/>
    </location>
</feature>